<evidence type="ECO:0000313" key="4">
    <source>
        <dbReference type="EMBL" id="MBE9661242.1"/>
    </source>
</evidence>
<dbReference type="Pfam" id="PF17132">
    <property type="entry name" value="Glyco_hydro_106"/>
    <property type="match status" value="1"/>
</dbReference>
<keyword evidence="1 3" id="KW-0732">Signal</keyword>
<dbReference type="PANTHER" id="PTHR43817:SF1">
    <property type="entry name" value="HYDROLASE, FAMILY 43, PUTATIVE (AFU_ORTHOLOGUE AFUA_3G01660)-RELATED"/>
    <property type="match status" value="1"/>
</dbReference>
<keyword evidence="5" id="KW-1185">Reference proteome</keyword>
<reference evidence="4" key="1">
    <citation type="submission" date="2020-10" db="EMBL/GenBank/DDBJ databases">
        <title>Mucilaginibacter mali sp. nov., isolated from rhizosphere soil of apple orchard.</title>
        <authorList>
            <person name="Lee J.-S."/>
            <person name="Kim H.S."/>
            <person name="Kim J.-S."/>
        </authorList>
    </citation>
    <scope>NUCLEOTIDE SEQUENCE</scope>
    <source>
        <strain evidence="4">KCTC 22746</strain>
    </source>
</reference>
<dbReference type="SUPFAM" id="SSF49785">
    <property type="entry name" value="Galactose-binding domain-like"/>
    <property type="match status" value="1"/>
</dbReference>
<protein>
    <recommendedName>
        <fullName evidence="6">Alpha-L-rhamnosidase-like protein</fullName>
    </recommendedName>
</protein>
<name>A0A929KU60_9SPHI</name>
<dbReference type="Gene3D" id="2.60.120.260">
    <property type="entry name" value="Galactose-binding domain-like"/>
    <property type="match status" value="1"/>
</dbReference>
<keyword evidence="2" id="KW-0378">Hydrolase</keyword>
<feature type="chain" id="PRO_5037296080" description="Alpha-L-rhamnosidase-like protein" evidence="3">
    <location>
        <begin position="22"/>
        <end position="1161"/>
    </location>
</feature>
<sequence>MYRLLLLLALLTLAFANRAVAQDALTNGFKNPPPAAKPRTWWHWIDGNISKPGLTADLEAMKRVGIQEAQIFNVGQGYPEGPAIYLSPQWLDLFSFAVTEAKRLGMEISFHNGPGWSSSGGPWVTPENAMQTVVYTKTQLRGSGASTIKLPKPKTKFNYYKDIAVIAFPTPKSALLIDKLDIKSLSGEAFRTHLDPDDKIIDKAAIVDRSKVIDLSLKMAADGTLDWTAPDGDWTIIRFGHTANGMENHPAGKGGRGLEVNKMSRAAVDAYWASGLKPILDKVRPMIGNTLTSCIIDSYEVGCDNWTPGFDKEFAKRHGYQLTSYLPTLAGYYVESGEVSERFLWDFRKTIGDLMAENYFGHFSDLCHQNGLKFSVEPYGGPFPSLKVGATGDINMGEFWLGLNSFSESSRLAASIAHLKGNPIVGAEAFTSFGGYNNHPATLKPSGDRMWTEGVTRFIFHTYVHQPWNVAPGLSFHMYGVEMGRMNTWWEQSRVYMDYLARSQYLLQRGRSFADVLLFTGESSPNDGVQRPDIKAMGYDTDQIGPDELAYLTVKNGRLITKSGLSYRLLILPETKWASPALMQKLKGLAAAGATIIGPKPFKSPSLDGYPMADRKITQFTAQLWDKKIRPDVTVADVFKNLNLAPDFSGGATGADLNFIHRVAGADDIYFVSNPKEEARTELCRFRVTGKQPQLWNASTGDIQDAVVWKQSGQNTIEVPISFDKNGAIFVIFRKAKAMPTGHIVKSSTTLQTQPAKPLAGLKLVKAEYGTFLPDGVVDVTDAVAKSITNTGIRISANNGLSPTDPFPGSIKELRLEYDLGGQRLSLTLVENEQNDVKFDNKEFKLIRALYGKFPLGNKGVLPKYPIYDVIGKVKELVSKNTLTFMASDAVLETPPARSGVKRELRMTYITEGDTHQVSVQQGAMAHLEQDAPQPQVIYKNGNPNWVTPYAGKITYTNVSGLTKTAEVSAIPNPLELTGPWDVSFQKDRGAPANTSLKQLTSWPLSDDEGIRYFSGTAVYKKQFSLTADMLNKDNSLELDLGSVRITAEVIVNGKNLGTLWNAPFRISLGSAVHIGINDLEIRVTNLWVNRLIGDESLPDDVQRRNGVPAAWPTWLTDSGATRVSKRLSFTTWKHWDAKSTLQPSGLLGPVVIRSYKHKEL</sequence>
<gene>
    <name evidence="4" type="ORF">IRJ16_05045</name>
</gene>
<dbReference type="AlphaFoldDB" id="A0A929KU60"/>
<organism evidence="4 5">
    <name type="scientific">Mucilaginibacter myungsuensis</name>
    <dbReference type="NCBI Taxonomy" id="649104"/>
    <lineage>
        <taxon>Bacteria</taxon>
        <taxon>Pseudomonadati</taxon>
        <taxon>Bacteroidota</taxon>
        <taxon>Sphingobacteriia</taxon>
        <taxon>Sphingobacteriales</taxon>
        <taxon>Sphingobacteriaceae</taxon>
        <taxon>Mucilaginibacter</taxon>
    </lineage>
</organism>
<dbReference type="NCBIfam" id="NF045579">
    <property type="entry name" value="rhamnoside_JR"/>
    <property type="match status" value="1"/>
</dbReference>
<dbReference type="PANTHER" id="PTHR43817">
    <property type="entry name" value="GLYCOSYL HYDROLASE"/>
    <property type="match status" value="1"/>
</dbReference>
<proteinExistence type="predicted"/>
<evidence type="ECO:0000256" key="3">
    <source>
        <dbReference type="SAM" id="SignalP"/>
    </source>
</evidence>
<evidence type="ECO:0000313" key="5">
    <source>
        <dbReference type="Proteomes" id="UP000622475"/>
    </source>
</evidence>
<dbReference type="InterPro" id="IPR008979">
    <property type="entry name" value="Galactose-bd-like_sf"/>
</dbReference>
<dbReference type="EMBL" id="JADFFL010000002">
    <property type="protein sequence ID" value="MBE9661242.1"/>
    <property type="molecule type" value="Genomic_DNA"/>
</dbReference>
<evidence type="ECO:0000256" key="2">
    <source>
        <dbReference type="ARBA" id="ARBA00022801"/>
    </source>
</evidence>
<dbReference type="RefSeq" id="WP_194110444.1">
    <property type="nucleotide sequence ID" value="NZ_JADFFL010000002.1"/>
</dbReference>
<feature type="signal peptide" evidence="3">
    <location>
        <begin position="1"/>
        <end position="21"/>
    </location>
</feature>
<dbReference type="GO" id="GO:0016787">
    <property type="term" value="F:hydrolase activity"/>
    <property type="evidence" value="ECO:0007669"/>
    <property type="project" value="UniProtKB-KW"/>
</dbReference>
<dbReference type="Proteomes" id="UP000622475">
    <property type="component" value="Unassembled WGS sequence"/>
</dbReference>
<accession>A0A929KU60</accession>
<evidence type="ECO:0008006" key="6">
    <source>
        <dbReference type="Google" id="ProtNLM"/>
    </source>
</evidence>
<comment type="caution">
    <text evidence="4">The sequence shown here is derived from an EMBL/GenBank/DDBJ whole genome shotgun (WGS) entry which is preliminary data.</text>
</comment>
<evidence type="ECO:0000256" key="1">
    <source>
        <dbReference type="ARBA" id="ARBA00022729"/>
    </source>
</evidence>